<feature type="compositionally biased region" description="Acidic residues" evidence="2">
    <location>
        <begin position="489"/>
        <end position="506"/>
    </location>
</feature>
<dbReference type="PROSITE" id="PS00028">
    <property type="entry name" value="ZINC_FINGER_C2H2_1"/>
    <property type="match status" value="2"/>
</dbReference>
<keyword evidence="5" id="KW-1185">Reference proteome</keyword>
<reference evidence="4 5" key="1">
    <citation type="submission" date="2017-04" db="EMBL/GenBank/DDBJ databases">
        <title>Genome Sequence of the Model Brown-Rot Fungus Postia placenta SB12.</title>
        <authorList>
            <consortium name="DOE Joint Genome Institute"/>
            <person name="Gaskell J."/>
            <person name="Kersten P."/>
            <person name="Larrondo L.F."/>
            <person name="Canessa P."/>
            <person name="Martinez D."/>
            <person name="Hibbett D."/>
            <person name="Schmoll M."/>
            <person name="Kubicek C.P."/>
            <person name="Martinez A.T."/>
            <person name="Yadav J."/>
            <person name="Master E."/>
            <person name="Magnuson J.K."/>
            <person name="James T."/>
            <person name="Yaver D."/>
            <person name="Berka R."/>
            <person name="Labutti K."/>
            <person name="Lipzen A."/>
            <person name="Aerts A."/>
            <person name="Barry K."/>
            <person name="Henrissat B."/>
            <person name="Blanchette R."/>
            <person name="Grigoriev I."/>
            <person name="Cullen D."/>
        </authorList>
    </citation>
    <scope>NUCLEOTIDE SEQUENCE [LARGE SCALE GENOMIC DNA]</scope>
    <source>
        <strain evidence="4 5">MAD-698-R-SB12</strain>
    </source>
</reference>
<keyword evidence="1" id="KW-0479">Metal-binding</keyword>
<evidence type="ECO:0000313" key="4">
    <source>
        <dbReference type="EMBL" id="OSX61943.1"/>
    </source>
</evidence>
<dbReference type="GO" id="GO:0008270">
    <property type="term" value="F:zinc ion binding"/>
    <property type="evidence" value="ECO:0007669"/>
    <property type="project" value="UniProtKB-KW"/>
</dbReference>
<feature type="compositionally biased region" description="Basic and acidic residues" evidence="2">
    <location>
        <begin position="355"/>
        <end position="365"/>
    </location>
</feature>
<dbReference type="RefSeq" id="XP_024338737.1">
    <property type="nucleotide sequence ID" value="XM_024480794.1"/>
</dbReference>
<keyword evidence="1" id="KW-0862">Zinc</keyword>
<dbReference type="GeneID" id="36325744"/>
<dbReference type="OrthoDB" id="2804529at2759"/>
<feature type="compositionally biased region" description="Basic and acidic residues" evidence="2">
    <location>
        <begin position="324"/>
        <end position="333"/>
    </location>
</feature>
<dbReference type="Pfam" id="PF25550">
    <property type="entry name" value="DUF7928"/>
    <property type="match status" value="1"/>
</dbReference>
<organism evidence="4 5">
    <name type="scientific">Postia placenta MAD-698-R-SB12</name>
    <dbReference type="NCBI Taxonomy" id="670580"/>
    <lineage>
        <taxon>Eukaryota</taxon>
        <taxon>Fungi</taxon>
        <taxon>Dikarya</taxon>
        <taxon>Basidiomycota</taxon>
        <taxon>Agaricomycotina</taxon>
        <taxon>Agaricomycetes</taxon>
        <taxon>Polyporales</taxon>
        <taxon>Adustoporiaceae</taxon>
        <taxon>Rhodonia</taxon>
    </lineage>
</organism>
<evidence type="ECO:0000256" key="2">
    <source>
        <dbReference type="SAM" id="MobiDB-lite"/>
    </source>
</evidence>
<sequence length="516" mass="56803">MPFHILRELEAHLKDASFGAKDTAVFVNTNEAVATSNNRDLPFAATIAKFGYSVAIKARTQAVELVLSHLFVARELDADDISTPIVESFNTLHEAFAYGAALVREDKVLVVWSDKKEDIINEFRHREHRLQHLTGLCTCGAIPRRPLLDVANCGEPVAWSSAHPASGVYDGLFDKALQERLSDKTPSSSKLAVRESTTYRALSWNAPPNAHRRIMGEDDPEIVPSRTSRKNAARSTHPSKRKRGQVEVLEATSAVSSSPRAMGKNQITAIHSEAAPDEDTNSGSGNQKIKMHACPVHDAGPSHARSDLAPRVQTERLSSPKPGTLEKEKEREVSLAGVPPQPTEGRKPSPPRLTATDKGKGRAVDSPDGGGGAEPGPSTNMRERTQSTRKSKRKVNDHDDDPYADAADQRRLKRQKQASMTSASGSTVRCICTHPGCQKTYGREKDMVRHRKTHGAPTNFCEWCGKGFGRLDVLRRHCRERHEDHQGEQDEAVVEGDDENKDDGGEECSWMKSEEI</sequence>
<feature type="region of interest" description="Disordered" evidence="2">
    <location>
        <begin position="480"/>
        <end position="516"/>
    </location>
</feature>
<feature type="compositionally biased region" description="Polar residues" evidence="2">
    <location>
        <begin position="253"/>
        <end position="264"/>
    </location>
</feature>
<evidence type="ECO:0000259" key="3">
    <source>
        <dbReference type="PROSITE" id="PS50157"/>
    </source>
</evidence>
<dbReference type="SMART" id="SM00355">
    <property type="entry name" value="ZnF_C2H2"/>
    <property type="match status" value="2"/>
</dbReference>
<feature type="region of interest" description="Disordered" evidence="2">
    <location>
        <begin position="209"/>
        <end position="264"/>
    </location>
</feature>
<dbReference type="InterPro" id="IPR057688">
    <property type="entry name" value="DUF7928"/>
</dbReference>
<feature type="region of interest" description="Disordered" evidence="2">
    <location>
        <begin position="295"/>
        <end position="427"/>
    </location>
</feature>
<dbReference type="STRING" id="670580.A0A1X6N0G8"/>
<feature type="compositionally biased region" description="Basic residues" evidence="2">
    <location>
        <begin position="227"/>
        <end position="243"/>
    </location>
</feature>
<feature type="compositionally biased region" description="Polar residues" evidence="2">
    <location>
        <begin position="417"/>
        <end position="427"/>
    </location>
</feature>
<dbReference type="EMBL" id="KZ110597">
    <property type="protein sequence ID" value="OSX61943.1"/>
    <property type="molecule type" value="Genomic_DNA"/>
</dbReference>
<keyword evidence="1" id="KW-0863">Zinc-finger</keyword>
<dbReference type="Gene3D" id="3.30.160.60">
    <property type="entry name" value="Classic Zinc Finger"/>
    <property type="match status" value="1"/>
</dbReference>
<name>A0A1X6N0G8_9APHY</name>
<evidence type="ECO:0000313" key="5">
    <source>
        <dbReference type="Proteomes" id="UP000194127"/>
    </source>
</evidence>
<dbReference type="PROSITE" id="PS50157">
    <property type="entry name" value="ZINC_FINGER_C2H2_2"/>
    <property type="match status" value="1"/>
</dbReference>
<protein>
    <recommendedName>
        <fullName evidence="3">C2H2-type domain-containing protein</fullName>
    </recommendedName>
</protein>
<accession>A0A1X6N0G8</accession>
<dbReference type="AlphaFoldDB" id="A0A1X6N0G8"/>
<proteinExistence type="predicted"/>
<dbReference type="Proteomes" id="UP000194127">
    <property type="component" value="Unassembled WGS sequence"/>
</dbReference>
<feature type="region of interest" description="Disordered" evidence="2">
    <location>
        <begin position="270"/>
        <end position="289"/>
    </location>
</feature>
<dbReference type="InterPro" id="IPR013087">
    <property type="entry name" value="Znf_C2H2_type"/>
</dbReference>
<feature type="domain" description="C2H2-type" evidence="3">
    <location>
        <begin position="459"/>
        <end position="490"/>
    </location>
</feature>
<gene>
    <name evidence="4" type="ORF">POSPLADRAFT_1056540</name>
</gene>
<evidence type="ECO:0000256" key="1">
    <source>
        <dbReference type="PROSITE-ProRule" id="PRU00042"/>
    </source>
</evidence>